<dbReference type="Proteomes" id="UP000293289">
    <property type="component" value="Unassembled WGS sequence"/>
</dbReference>
<reference evidence="2 3" key="1">
    <citation type="submission" date="2019-02" db="EMBL/GenBank/DDBJ databases">
        <title>Genomic Encyclopedia of Type Strains, Phase IV (KMG-IV): sequencing the most valuable type-strain genomes for metagenomic binning, comparative biology and taxonomic classification.</title>
        <authorList>
            <person name="Goeker M."/>
        </authorList>
    </citation>
    <scope>NUCLEOTIDE SEQUENCE [LARGE SCALE GENOMIC DNA]</scope>
    <source>
        <strain evidence="2 3">DSM 43045</strain>
    </source>
</reference>
<dbReference type="OrthoDB" id="3173471at2"/>
<evidence type="ECO:0000313" key="3">
    <source>
        <dbReference type="Proteomes" id="UP000293289"/>
    </source>
</evidence>
<proteinExistence type="predicted"/>
<dbReference type="InterPro" id="IPR007569">
    <property type="entry name" value="DUF559"/>
</dbReference>
<accession>A0A4Q7ML48</accession>
<evidence type="ECO:0000313" key="2">
    <source>
        <dbReference type="EMBL" id="RZS68667.1"/>
    </source>
</evidence>
<organism evidence="2 3">
    <name type="scientific">Agromyces ramosus</name>
    <dbReference type="NCBI Taxonomy" id="33879"/>
    <lineage>
        <taxon>Bacteria</taxon>
        <taxon>Bacillati</taxon>
        <taxon>Actinomycetota</taxon>
        <taxon>Actinomycetes</taxon>
        <taxon>Micrococcales</taxon>
        <taxon>Microbacteriaceae</taxon>
        <taxon>Agromyces</taxon>
    </lineage>
</organism>
<feature type="domain" description="DUF559" evidence="1">
    <location>
        <begin position="245"/>
        <end position="303"/>
    </location>
</feature>
<dbReference type="AlphaFoldDB" id="A0A4Q7ML48"/>
<dbReference type="Pfam" id="PF04480">
    <property type="entry name" value="DUF559"/>
    <property type="match status" value="1"/>
</dbReference>
<dbReference type="InterPro" id="IPR011335">
    <property type="entry name" value="Restrct_endonuc-II-like"/>
</dbReference>
<keyword evidence="3" id="KW-1185">Reference proteome</keyword>
<gene>
    <name evidence="2" type="ORF">EV187_1101</name>
</gene>
<comment type="caution">
    <text evidence="2">The sequence shown here is derived from an EMBL/GenBank/DDBJ whole genome shotgun (WGS) entry which is preliminary data.</text>
</comment>
<dbReference type="EMBL" id="SGWY01000001">
    <property type="protein sequence ID" value="RZS68667.1"/>
    <property type="molecule type" value="Genomic_DNA"/>
</dbReference>
<dbReference type="SUPFAM" id="SSF52980">
    <property type="entry name" value="Restriction endonuclease-like"/>
    <property type="match status" value="1"/>
</dbReference>
<dbReference type="Gene3D" id="3.40.960.10">
    <property type="entry name" value="VSR Endonuclease"/>
    <property type="match status" value="1"/>
</dbReference>
<protein>
    <submittedName>
        <fullName evidence="2">Uncharacterized protein DUF559</fullName>
    </submittedName>
</protein>
<evidence type="ECO:0000259" key="1">
    <source>
        <dbReference type="Pfam" id="PF04480"/>
    </source>
</evidence>
<sequence>MWVSAPACRATREHAGVTARIPVPPWLDSTPFSLADGRAAGLGDERMRGRDLVRPFRGVRVVASATPDLELRCRAYCVRMRSCEVFSHRTAGALHGLPIRPRDDGRLDVAAFEPHGVPRASGVRGHRVRHCDIRAELVRGLQMVSAVDAWCQLAAELGHRDLVVLGDALVRRSSPIATMDVLAAAVGRRGARRGFRRLVHALRAVRARTDSPAETLLRLDLVEYGLPEPEINVDILDRHGRRIAIGDLVYRDYRVIVEYDGEHHRTDRRQYARDVDRLDDLAREGWRVIRFNAEHVGVRRRERLMRVHEALVAAGWRPGAA</sequence>
<name>A0A4Q7ML48_9MICO</name>